<organism evidence="2 3">
    <name type="scientific">Rhodococcus jostii</name>
    <dbReference type="NCBI Taxonomy" id="132919"/>
    <lineage>
        <taxon>Bacteria</taxon>
        <taxon>Bacillati</taxon>
        <taxon>Actinomycetota</taxon>
        <taxon>Actinomycetes</taxon>
        <taxon>Mycobacteriales</taxon>
        <taxon>Nocardiaceae</taxon>
        <taxon>Rhodococcus</taxon>
    </lineage>
</organism>
<accession>A0A1H5EXP5</accession>
<evidence type="ECO:0000259" key="1">
    <source>
        <dbReference type="Pfam" id="PF02129"/>
    </source>
</evidence>
<dbReference type="Gene3D" id="3.40.50.1820">
    <property type="entry name" value="alpha/beta hydrolase"/>
    <property type="match status" value="1"/>
</dbReference>
<dbReference type="PANTHER" id="PTHR47751">
    <property type="entry name" value="SUPERFAMILY HYDROLASE, PUTATIVE (AFU_ORTHOLOGUE AFUA_2G16580)-RELATED"/>
    <property type="match status" value="1"/>
</dbReference>
<gene>
    <name evidence="2" type="ORF">SAMN04490220_6175</name>
</gene>
<dbReference type="InterPro" id="IPR029058">
    <property type="entry name" value="AB_hydrolase_fold"/>
</dbReference>
<dbReference type="Pfam" id="PF02129">
    <property type="entry name" value="Peptidase_S15"/>
    <property type="match status" value="1"/>
</dbReference>
<dbReference type="InterPro" id="IPR051411">
    <property type="entry name" value="Polyketide_trans_af380"/>
</dbReference>
<dbReference type="AlphaFoldDB" id="A0A1H5EXP5"/>
<name>A0A1H5EXP5_RHOJO</name>
<dbReference type="PANTHER" id="PTHR47751:SF1">
    <property type="entry name" value="SUPERFAMILY HYDROLASE, PUTATIVE (AFU_ORTHOLOGUE AFUA_2G16580)-RELATED"/>
    <property type="match status" value="1"/>
</dbReference>
<dbReference type="Gene3D" id="1.10.10.800">
    <property type="match status" value="1"/>
</dbReference>
<dbReference type="InterPro" id="IPR000383">
    <property type="entry name" value="Xaa-Pro-like_dom"/>
</dbReference>
<reference evidence="3" key="1">
    <citation type="submission" date="2016-10" db="EMBL/GenBank/DDBJ databases">
        <authorList>
            <person name="Varghese N."/>
        </authorList>
    </citation>
    <scope>NUCLEOTIDE SEQUENCE [LARGE SCALE GENOMIC DNA]</scope>
    <source>
        <strain evidence="3">DSM 44719</strain>
    </source>
</reference>
<dbReference type="SUPFAM" id="SSF53474">
    <property type="entry name" value="alpha/beta-Hydrolases"/>
    <property type="match status" value="1"/>
</dbReference>
<dbReference type="EMBL" id="FNTL01000004">
    <property type="protein sequence ID" value="SED95896.1"/>
    <property type="molecule type" value="Genomic_DNA"/>
</dbReference>
<feature type="domain" description="Xaa-Pro dipeptidyl-peptidase-like" evidence="1">
    <location>
        <begin position="17"/>
        <end position="224"/>
    </location>
</feature>
<dbReference type="RefSeq" id="WP_073366463.1">
    <property type="nucleotide sequence ID" value="NZ_FNTL01000004.1"/>
</dbReference>
<sequence>MNETVTFTSQDLNVVGTLYTPDATSGPLPAIVVGHPVTSVKEQSPTIWAKALFELGYAVLIFDATYQGESAGEPRLLEDPIARSENIKDAVSFLTSLDRVDSDRIGALGICGSGGYVPFAAQTDRRIKAVATVSAVNIGDMFREGLDLTGVDREDLDQQLAAANTARTVEASGQPAPAEALFPQAADEAAQVPARSMLAEAYDFYRTPRAEHPNAPSKVAVRSFDEIAQFDAWQFLQLIAPRPLLLIAGTDAETRFHSERALEKAAEPKELLWVDGASHVDLYGDKPEFQEPVLAKLTEFFNKYLAA</sequence>
<evidence type="ECO:0000313" key="3">
    <source>
        <dbReference type="Proteomes" id="UP000183407"/>
    </source>
</evidence>
<dbReference type="Proteomes" id="UP000183407">
    <property type="component" value="Unassembled WGS sequence"/>
</dbReference>
<proteinExistence type="predicted"/>
<dbReference type="GO" id="GO:0016787">
    <property type="term" value="F:hydrolase activity"/>
    <property type="evidence" value="ECO:0007669"/>
    <property type="project" value="InterPro"/>
</dbReference>
<dbReference type="OrthoDB" id="9796609at2"/>
<protein>
    <recommendedName>
        <fullName evidence="1">Xaa-Pro dipeptidyl-peptidase-like domain-containing protein</fullName>
    </recommendedName>
</protein>
<evidence type="ECO:0000313" key="2">
    <source>
        <dbReference type="EMBL" id="SED95896.1"/>
    </source>
</evidence>